<proteinExistence type="predicted"/>
<keyword evidence="3" id="KW-0479">Metal-binding</keyword>
<evidence type="ECO:0000256" key="2">
    <source>
        <dbReference type="ARBA" id="ARBA00022618"/>
    </source>
</evidence>
<dbReference type="FunFam" id="3.30.40.10:FF:000469">
    <property type="entry name" value="Anaphase-promoting complex subunit 11"/>
    <property type="match status" value="1"/>
</dbReference>
<dbReference type="eggNOG" id="KOG1493">
    <property type="taxonomic scope" value="Eukaryota"/>
</dbReference>
<dbReference type="GO" id="GO:0061630">
    <property type="term" value="F:ubiquitin protein ligase activity"/>
    <property type="evidence" value="ECO:0007669"/>
    <property type="project" value="EnsemblFungi"/>
</dbReference>
<dbReference type="EMBL" id="DS480394">
    <property type="protein sequence ID" value="EDO18081.1"/>
    <property type="molecule type" value="Genomic_DNA"/>
</dbReference>
<dbReference type="RefSeq" id="XP_001645939.1">
    <property type="nucleotide sequence ID" value="XM_001645889.1"/>
</dbReference>
<feature type="domain" description="RING-type" evidence="10">
    <location>
        <begin position="50"/>
        <end position="104"/>
    </location>
</feature>
<dbReference type="STRING" id="436907.A7TI74"/>
<dbReference type="OrthoDB" id="1681166at2759"/>
<dbReference type="GO" id="GO:0051301">
    <property type="term" value="P:cell division"/>
    <property type="evidence" value="ECO:0007669"/>
    <property type="project" value="UniProtKB-KW"/>
</dbReference>
<evidence type="ECO:0000259" key="10">
    <source>
        <dbReference type="PROSITE" id="PS50089"/>
    </source>
</evidence>
<dbReference type="InterPro" id="IPR024991">
    <property type="entry name" value="RING-H2_APC11"/>
</dbReference>
<dbReference type="Proteomes" id="UP000000267">
    <property type="component" value="Unassembled WGS sequence"/>
</dbReference>
<keyword evidence="7" id="KW-0862">Zinc</keyword>
<dbReference type="SUPFAM" id="SSF57850">
    <property type="entry name" value="RING/U-box"/>
    <property type="match status" value="1"/>
</dbReference>
<keyword evidence="4 9" id="KW-0863">Zinc-finger</keyword>
<dbReference type="HOGENOM" id="CLU_115512_0_0_1"/>
<evidence type="ECO:0000256" key="8">
    <source>
        <dbReference type="ARBA" id="ARBA00023306"/>
    </source>
</evidence>
<dbReference type="OMA" id="FHVHCIY"/>
<keyword evidence="8" id="KW-0131">Cell cycle</keyword>
<evidence type="ECO:0000256" key="1">
    <source>
        <dbReference type="ARBA" id="ARBA00013928"/>
    </source>
</evidence>
<evidence type="ECO:0000256" key="5">
    <source>
        <dbReference type="ARBA" id="ARBA00022776"/>
    </source>
</evidence>
<dbReference type="GeneID" id="5546350"/>
<accession>A7TI74</accession>
<dbReference type="Pfam" id="PF12861">
    <property type="entry name" value="zf-ANAPC11"/>
    <property type="match status" value="1"/>
</dbReference>
<sequence>MKVEVKKVHCVFSWSWHIPKNAGTIESGLGEDAIGDIHGMVHEDDEEDVCGICRASFNRTCPNCKFPGDGCPLVIGECQHNFHVHCIYEWLDTSTSRGLCPMCRQLFQLKKGVSINDSHIERFRELAIKRQQEQNEFESNLDDDAAIARAIAEQEDTGRNVDNQGDIIMDQDLVVR</sequence>
<dbReference type="GO" id="GO:0031145">
    <property type="term" value="P:anaphase-promoting complex-dependent catabolic process"/>
    <property type="evidence" value="ECO:0007669"/>
    <property type="project" value="EnsemblFungi"/>
</dbReference>
<dbReference type="GO" id="GO:0008270">
    <property type="term" value="F:zinc ion binding"/>
    <property type="evidence" value="ECO:0007669"/>
    <property type="project" value="UniProtKB-KW"/>
</dbReference>
<dbReference type="Gene3D" id="3.30.40.10">
    <property type="entry name" value="Zinc/RING finger domain, C3HC4 (zinc finger)"/>
    <property type="match status" value="1"/>
</dbReference>
<keyword evidence="6" id="KW-0833">Ubl conjugation pathway</keyword>
<dbReference type="AlphaFoldDB" id="A7TI74"/>
<evidence type="ECO:0000313" key="11">
    <source>
        <dbReference type="EMBL" id="EDO18081.1"/>
    </source>
</evidence>
<evidence type="ECO:0000256" key="3">
    <source>
        <dbReference type="ARBA" id="ARBA00022723"/>
    </source>
</evidence>
<dbReference type="InParanoid" id="A7TI74"/>
<dbReference type="GO" id="GO:0097602">
    <property type="term" value="F:cullin family protein binding"/>
    <property type="evidence" value="ECO:0007669"/>
    <property type="project" value="InterPro"/>
</dbReference>
<dbReference type="InterPro" id="IPR001841">
    <property type="entry name" value="Znf_RING"/>
</dbReference>
<keyword evidence="12" id="KW-1185">Reference proteome</keyword>
<evidence type="ECO:0000256" key="9">
    <source>
        <dbReference type="PROSITE-ProRule" id="PRU00175"/>
    </source>
</evidence>
<evidence type="ECO:0000313" key="12">
    <source>
        <dbReference type="Proteomes" id="UP000000267"/>
    </source>
</evidence>
<reference evidence="11 12" key="1">
    <citation type="journal article" date="2007" name="Proc. Natl. Acad. Sci. U.S.A.">
        <title>Independent sorting-out of thousands of duplicated gene pairs in two yeast species descended from a whole-genome duplication.</title>
        <authorList>
            <person name="Scannell D.R."/>
            <person name="Frank A.C."/>
            <person name="Conant G.C."/>
            <person name="Byrne K.P."/>
            <person name="Woolfit M."/>
            <person name="Wolfe K.H."/>
        </authorList>
    </citation>
    <scope>NUCLEOTIDE SEQUENCE [LARGE SCALE GENOMIC DNA]</scope>
    <source>
        <strain evidence="12">ATCC 22028 / DSM 70294 / BCRC 21397 / CBS 2163 / NBRC 10782 / NRRL Y-8283 / UCD 57-17</strain>
    </source>
</reference>
<dbReference type="PROSITE" id="PS50089">
    <property type="entry name" value="ZF_RING_2"/>
    <property type="match status" value="1"/>
</dbReference>
<protein>
    <recommendedName>
        <fullName evidence="1">Anaphase-promoting complex subunit 11</fullName>
    </recommendedName>
</protein>
<organism evidence="12">
    <name type="scientific">Vanderwaltozyma polyspora (strain ATCC 22028 / DSM 70294 / BCRC 21397 / CBS 2163 / NBRC 10782 / NRRL Y-8283 / UCD 57-17)</name>
    <name type="common">Kluyveromyces polysporus</name>
    <dbReference type="NCBI Taxonomy" id="436907"/>
    <lineage>
        <taxon>Eukaryota</taxon>
        <taxon>Fungi</taxon>
        <taxon>Dikarya</taxon>
        <taxon>Ascomycota</taxon>
        <taxon>Saccharomycotina</taxon>
        <taxon>Saccharomycetes</taxon>
        <taxon>Saccharomycetales</taxon>
        <taxon>Saccharomycetaceae</taxon>
        <taxon>Vanderwaltozyma</taxon>
    </lineage>
</organism>
<dbReference type="FunCoup" id="A7TI74">
    <property type="interactions" value="329"/>
</dbReference>
<dbReference type="PhylomeDB" id="A7TI74"/>
<name>A7TI74_VANPO</name>
<dbReference type="GO" id="GO:0016567">
    <property type="term" value="P:protein ubiquitination"/>
    <property type="evidence" value="ECO:0007669"/>
    <property type="project" value="EnsemblFungi"/>
</dbReference>
<evidence type="ECO:0000256" key="6">
    <source>
        <dbReference type="ARBA" id="ARBA00022786"/>
    </source>
</evidence>
<dbReference type="InterPro" id="IPR051031">
    <property type="entry name" value="RING-box_E3_Ubiquitin_Ligase"/>
</dbReference>
<evidence type="ECO:0000256" key="4">
    <source>
        <dbReference type="ARBA" id="ARBA00022771"/>
    </source>
</evidence>
<dbReference type="KEGG" id="vpo:Kpol_1045p68"/>
<dbReference type="InterPro" id="IPR013083">
    <property type="entry name" value="Znf_RING/FYVE/PHD"/>
</dbReference>
<gene>
    <name evidence="11" type="ORF">Kpol_1045p68</name>
</gene>
<dbReference type="PANTHER" id="PTHR11210">
    <property type="entry name" value="RING BOX"/>
    <property type="match status" value="1"/>
</dbReference>
<keyword evidence="5" id="KW-0498">Mitosis</keyword>
<dbReference type="GO" id="GO:0005680">
    <property type="term" value="C:anaphase-promoting complex"/>
    <property type="evidence" value="ECO:0007669"/>
    <property type="project" value="EnsemblFungi"/>
</dbReference>
<keyword evidence="2" id="KW-0132">Cell division</keyword>
<dbReference type="CDD" id="cd16456">
    <property type="entry name" value="RING-H2_APC11"/>
    <property type="match status" value="1"/>
</dbReference>
<evidence type="ECO:0000256" key="7">
    <source>
        <dbReference type="ARBA" id="ARBA00022833"/>
    </source>
</evidence>